<proteinExistence type="predicted"/>
<sequence length="417" mass="46494">MFARWSAGTGRPSTLDRGERCLRSKAEGRIKKIHPDLSAGSRIQADEVLLEIDDSDYQSRVEELDAAIDQQNAEIEQLEQSIANNEKKLALENQMLEILQREFDREQTLLSRRAGSNASIDEKRRELLTQEKAVQELKNSIALITPQIKAIRAAARQSEVQKDQALRDIERTKIAALFDMRVGSVQLEVGQYVGVGEELFVAYSGTEMEVEVQLPLQVIHRLFVSVVGDFEARQNLTPESFREMFQFEAIVNVAGTESTESYRGRFLRVREVVDSQTKMVGFVVGVDNVLPPQQERPQPPLLEGAFCDVDIFGEPLPNQVVIPRRTIHSNSVYLVDEENRLAKQSIQVQLTQDDYAVVASGLEGGETLVIANPSPAIIGMLVTPIQSEEETEKLATSVNRADNALPSTAQTPLPQSK</sequence>
<dbReference type="PANTHER" id="PTHR30469:SF12">
    <property type="entry name" value="MULTIDRUG RESISTANCE PROTEIN MDTA"/>
    <property type="match status" value="1"/>
</dbReference>
<organism evidence="3 4">
    <name type="scientific">Aporhodopirellula aestuarii</name>
    <dbReference type="NCBI Taxonomy" id="2950107"/>
    <lineage>
        <taxon>Bacteria</taxon>
        <taxon>Pseudomonadati</taxon>
        <taxon>Planctomycetota</taxon>
        <taxon>Planctomycetia</taxon>
        <taxon>Pirellulales</taxon>
        <taxon>Pirellulaceae</taxon>
        <taxon>Aporhodopirellula</taxon>
    </lineage>
</organism>
<evidence type="ECO:0000313" key="4">
    <source>
        <dbReference type="Proteomes" id="UP001202961"/>
    </source>
</evidence>
<evidence type="ECO:0000256" key="1">
    <source>
        <dbReference type="SAM" id="Coils"/>
    </source>
</evidence>
<name>A0ABT0U0P1_9BACT</name>
<dbReference type="Gene3D" id="2.40.50.100">
    <property type="match status" value="1"/>
</dbReference>
<dbReference type="Gene3D" id="2.40.30.170">
    <property type="match status" value="1"/>
</dbReference>
<evidence type="ECO:0000256" key="2">
    <source>
        <dbReference type="SAM" id="MobiDB-lite"/>
    </source>
</evidence>
<comment type="caution">
    <text evidence="3">The sequence shown here is derived from an EMBL/GenBank/DDBJ whole genome shotgun (WGS) entry which is preliminary data.</text>
</comment>
<gene>
    <name evidence="3" type="ORF">NB063_07360</name>
</gene>
<keyword evidence="4" id="KW-1185">Reference proteome</keyword>
<feature type="coiled-coil region" evidence="1">
    <location>
        <begin position="61"/>
        <end position="140"/>
    </location>
</feature>
<reference evidence="3 4" key="1">
    <citation type="journal article" date="2022" name="Syst. Appl. Microbiol.">
        <title>Rhodopirellula aestuarii sp. nov., a novel member of the genus Rhodopirellula isolated from brackish sediments collected in the Tagus River estuary, Portugal.</title>
        <authorList>
            <person name="Vitorino I.R."/>
            <person name="Klimek D."/>
            <person name="Calusinska M."/>
            <person name="Lobo-da-Cunha A."/>
            <person name="Vasconcelos V."/>
            <person name="Lage O.M."/>
        </authorList>
    </citation>
    <scope>NUCLEOTIDE SEQUENCE [LARGE SCALE GENOMIC DNA]</scope>
    <source>
        <strain evidence="3 4">ICT_H3.1</strain>
    </source>
</reference>
<evidence type="ECO:0000313" key="3">
    <source>
        <dbReference type="EMBL" id="MCM2370441.1"/>
    </source>
</evidence>
<dbReference type="Gene3D" id="1.10.287.470">
    <property type="entry name" value="Helix hairpin bin"/>
    <property type="match status" value="1"/>
</dbReference>
<protein>
    <submittedName>
        <fullName evidence="3">Uncharacterized protein</fullName>
    </submittedName>
</protein>
<dbReference type="PANTHER" id="PTHR30469">
    <property type="entry name" value="MULTIDRUG RESISTANCE PROTEIN MDTA"/>
    <property type="match status" value="1"/>
</dbReference>
<dbReference type="RefSeq" id="WP_250928112.1">
    <property type="nucleotide sequence ID" value="NZ_JAMQBK010000022.1"/>
</dbReference>
<feature type="compositionally biased region" description="Polar residues" evidence="2">
    <location>
        <begin position="394"/>
        <end position="417"/>
    </location>
</feature>
<keyword evidence="1" id="KW-0175">Coiled coil</keyword>
<dbReference type="SUPFAM" id="SSF111369">
    <property type="entry name" value="HlyD-like secretion proteins"/>
    <property type="match status" value="1"/>
</dbReference>
<feature type="region of interest" description="Disordered" evidence="2">
    <location>
        <begin position="390"/>
        <end position="417"/>
    </location>
</feature>
<dbReference type="Gene3D" id="2.40.420.20">
    <property type="match status" value="1"/>
</dbReference>
<accession>A0ABT0U0P1</accession>
<dbReference type="EMBL" id="JAMQBK010000022">
    <property type="protein sequence ID" value="MCM2370441.1"/>
    <property type="molecule type" value="Genomic_DNA"/>
</dbReference>
<dbReference type="Proteomes" id="UP001202961">
    <property type="component" value="Unassembled WGS sequence"/>
</dbReference>